<reference evidence="2" key="1">
    <citation type="submission" date="2022-07" db="EMBL/GenBank/DDBJ databases">
        <title>Phylogenomic reconstructions and comparative analyses of Kickxellomycotina fungi.</title>
        <authorList>
            <person name="Reynolds N.K."/>
            <person name="Stajich J.E."/>
            <person name="Barry K."/>
            <person name="Grigoriev I.V."/>
            <person name="Crous P."/>
            <person name="Smith M.E."/>
        </authorList>
    </citation>
    <scope>NUCLEOTIDE SEQUENCE</scope>
    <source>
        <strain evidence="2">RSA 1196</strain>
    </source>
</reference>
<proteinExistence type="predicted"/>
<evidence type="ECO:0000256" key="1">
    <source>
        <dbReference type="SAM" id="MobiDB-lite"/>
    </source>
</evidence>
<name>A0A9W8ALM7_9FUNG</name>
<feature type="region of interest" description="Disordered" evidence="1">
    <location>
        <begin position="35"/>
        <end position="69"/>
    </location>
</feature>
<organism evidence="2 3">
    <name type="scientific">Dispira parvispora</name>
    <dbReference type="NCBI Taxonomy" id="1520584"/>
    <lineage>
        <taxon>Eukaryota</taxon>
        <taxon>Fungi</taxon>
        <taxon>Fungi incertae sedis</taxon>
        <taxon>Zoopagomycota</taxon>
        <taxon>Kickxellomycotina</taxon>
        <taxon>Dimargaritomycetes</taxon>
        <taxon>Dimargaritales</taxon>
        <taxon>Dimargaritaceae</taxon>
        <taxon>Dispira</taxon>
    </lineage>
</organism>
<sequence>AVATSYELYQRAFLHKPQRISPNPEGIPFVNTAGPKPSLTEELVNPQESQEDLSDITHVWETSSNPPKN</sequence>
<gene>
    <name evidence="2" type="ORF">IWQ62_006018</name>
</gene>
<evidence type="ECO:0000313" key="2">
    <source>
        <dbReference type="EMBL" id="KAJ1953330.1"/>
    </source>
</evidence>
<dbReference type="EMBL" id="JANBPY010002907">
    <property type="protein sequence ID" value="KAJ1953330.1"/>
    <property type="molecule type" value="Genomic_DNA"/>
</dbReference>
<feature type="compositionally biased region" description="Polar residues" evidence="1">
    <location>
        <begin position="60"/>
        <end position="69"/>
    </location>
</feature>
<dbReference type="AlphaFoldDB" id="A0A9W8ALM7"/>
<feature type="non-terminal residue" evidence="2">
    <location>
        <position position="69"/>
    </location>
</feature>
<dbReference type="Proteomes" id="UP001150925">
    <property type="component" value="Unassembled WGS sequence"/>
</dbReference>
<comment type="caution">
    <text evidence="2">The sequence shown here is derived from an EMBL/GenBank/DDBJ whole genome shotgun (WGS) entry which is preliminary data.</text>
</comment>
<protein>
    <submittedName>
        <fullName evidence="2">Uncharacterized protein</fullName>
    </submittedName>
</protein>
<keyword evidence="3" id="KW-1185">Reference proteome</keyword>
<accession>A0A9W8ALM7</accession>
<evidence type="ECO:0000313" key="3">
    <source>
        <dbReference type="Proteomes" id="UP001150925"/>
    </source>
</evidence>